<proteinExistence type="predicted"/>
<reference evidence="2" key="2">
    <citation type="submission" date="2020-05" db="UniProtKB">
        <authorList>
            <consortium name="EnsemblMetazoa"/>
        </authorList>
    </citation>
    <scope>IDENTIFICATION</scope>
    <source>
        <strain evidence="2">IAEA</strain>
    </source>
</reference>
<dbReference type="AlphaFoldDB" id="A0A1B0AEW7"/>
<dbReference type="Proteomes" id="UP000092445">
    <property type="component" value="Unassembled WGS sequence"/>
</dbReference>
<name>A0A1B0AEW7_GLOPL</name>
<protein>
    <submittedName>
        <fullName evidence="2">Uncharacterized protein</fullName>
    </submittedName>
</protein>
<feature type="compositionally biased region" description="Basic and acidic residues" evidence="1">
    <location>
        <begin position="92"/>
        <end position="102"/>
    </location>
</feature>
<evidence type="ECO:0000256" key="1">
    <source>
        <dbReference type="SAM" id="MobiDB-lite"/>
    </source>
</evidence>
<organism evidence="2 3">
    <name type="scientific">Glossina pallidipes</name>
    <name type="common">Tsetse fly</name>
    <dbReference type="NCBI Taxonomy" id="7398"/>
    <lineage>
        <taxon>Eukaryota</taxon>
        <taxon>Metazoa</taxon>
        <taxon>Ecdysozoa</taxon>
        <taxon>Arthropoda</taxon>
        <taxon>Hexapoda</taxon>
        <taxon>Insecta</taxon>
        <taxon>Pterygota</taxon>
        <taxon>Neoptera</taxon>
        <taxon>Endopterygota</taxon>
        <taxon>Diptera</taxon>
        <taxon>Brachycera</taxon>
        <taxon>Muscomorpha</taxon>
        <taxon>Hippoboscoidea</taxon>
        <taxon>Glossinidae</taxon>
        <taxon>Glossina</taxon>
    </lineage>
</organism>
<accession>A0A1B0AEW7</accession>
<feature type="compositionally biased region" description="Polar residues" evidence="1">
    <location>
        <begin position="65"/>
        <end position="86"/>
    </location>
</feature>
<evidence type="ECO:0000313" key="3">
    <source>
        <dbReference type="Proteomes" id="UP000092445"/>
    </source>
</evidence>
<dbReference type="VEuPathDB" id="VectorBase:GPAI043516"/>
<feature type="region of interest" description="Disordered" evidence="1">
    <location>
        <begin position="53"/>
        <end position="102"/>
    </location>
</feature>
<keyword evidence="3" id="KW-1185">Reference proteome</keyword>
<evidence type="ECO:0000313" key="2">
    <source>
        <dbReference type="EnsemblMetazoa" id="GPAI043516-PA"/>
    </source>
</evidence>
<dbReference type="EnsemblMetazoa" id="GPAI043516-RA">
    <property type="protein sequence ID" value="GPAI043516-PA"/>
    <property type="gene ID" value="GPAI043516"/>
</dbReference>
<reference evidence="3" key="1">
    <citation type="submission" date="2014-03" db="EMBL/GenBank/DDBJ databases">
        <authorList>
            <person name="Aksoy S."/>
            <person name="Warren W."/>
            <person name="Wilson R.K."/>
        </authorList>
    </citation>
    <scope>NUCLEOTIDE SEQUENCE [LARGE SCALE GENOMIC DNA]</scope>
    <source>
        <strain evidence="3">IAEA</strain>
    </source>
</reference>
<sequence length="102" mass="11855">MQLSPQLYKNVSELTQWGRMSHRPAHKVLYLQIRLKMMHQPRFISAASITQIAPPQGSMRPPMPQLTSQRSQTFTNSQKDSGTTSYTHRHFRDLSEDYHVSD</sequence>